<dbReference type="InterPro" id="IPR013078">
    <property type="entry name" value="His_Pase_superF_clade-1"/>
</dbReference>
<dbReference type="InterPro" id="IPR029033">
    <property type="entry name" value="His_PPase_superfam"/>
</dbReference>
<dbReference type="SUPFAM" id="SSF53254">
    <property type="entry name" value="Phosphoglycerate mutase-like"/>
    <property type="match status" value="1"/>
</dbReference>
<dbReference type="Proteomes" id="UP000218327">
    <property type="component" value="Unassembled WGS sequence"/>
</dbReference>
<evidence type="ECO:0000313" key="4">
    <source>
        <dbReference type="EMBL" id="PCJ26259.1"/>
    </source>
</evidence>
<feature type="binding site" evidence="3">
    <location>
        <position position="54"/>
    </location>
    <ligand>
        <name>substrate</name>
    </ligand>
</feature>
<evidence type="ECO:0000256" key="1">
    <source>
        <dbReference type="ARBA" id="ARBA00022801"/>
    </source>
</evidence>
<dbReference type="CDD" id="cd07067">
    <property type="entry name" value="HP_PGM_like"/>
    <property type="match status" value="1"/>
</dbReference>
<comment type="caution">
    <text evidence="4">The sequence shown here is derived from an EMBL/GenBank/DDBJ whole genome shotgun (WGS) entry which is preliminary data.</text>
</comment>
<dbReference type="SMART" id="SM00855">
    <property type="entry name" value="PGAM"/>
    <property type="match status" value="1"/>
</dbReference>
<evidence type="ECO:0000313" key="5">
    <source>
        <dbReference type="Proteomes" id="UP000218327"/>
    </source>
</evidence>
<protein>
    <recommendedName>
        <fullName evidence="6">Histidine phosphatase family protein</fullName>
    </recommendedName>
</protein>
<dbReference type="Gene3D" id="3.40.50.1240">
    <property type="entry name" value="Phosphoglycerate mutase-like"/>
    <property type="match status" value="1"/>
</dbReference>
<dbReference type="PANTHER" id="PTHR20935">
    <property type="entry name" value="PHOSPHOGLYCERATE MUTASE-RELATED"/>
    <property type="match status" value="1"/>
</dbReference>
<gene>
    <name evidence="4" type="ORF">COA96_05820</name>
</gene>
<organism evidence="4 5">
    <name type="scientific">SAR86 cluster bacterium</name>
    <dbReference type="NCBI Taxonomy" id="2030880"/>
    <lineage>
        <taxon>Bacteria</taxon>
        <taxon>Pseudomonadati</taxon>
        <taxon>Pseudomonadota</taxon>
        <taxon>Gammaproteobacteria</taxon>
        <taxon>SAR86 cluster</taxon>
    </lineage>
</organism>
<dbReference type="GO" id="GO:0016787">
    <property type="term" value="F:hydrolase activity"/>
    <property type="evidence" value="ECO:0007669"/>
    <property type="project" value="UniProtKB-KW"/>
</dbReference>
<evidence type="ECO:0000256" key="3">
    <source>
        <dbReference type="PIRSR" id="PIRSR613078-2"/>
    </source>
</evidence>
<name>A0A2A5B3Z7_9GAMM</name>
<dbReference type="InterPro" id="IPR051021">
    <property type="entry name" value="Mito_Ser/Thr_phosphatase"/>
</dbReference>
<dbReference type="PANTHER" id="PTHR20935:SF0">
    <property type="entry name" value="SERINE_THREONINE-PROTEIN PHOSPHATASE PGAM5, MITOCHONDRIAL"/>
    <property type="match status" value="1"/>
</dbReference>
<keyword evidence="1" id="KW-0378">Hydrolase</keyword>
<dbReference type="EMBL" id="NVVJ01000012">
    <property type="protein sequence ID" value="PCJ26259.1"/>
    <property type="molecule type" value="Genomic_DNA"/>
</dbReference>
<dbReference type="AlphaFoldDB" id="A0A2A5B3Z7"/>
<proteinExistence type="predicted"/>
<accession>A0A2A5B3Z7</accession>
<sequence length="236" mass="27102">MSEIILVRHGQASFGKESYDKLSQKGIDQVKILAAHWQETGERFDFIYSGTLLRQNETANELLSLVSSNPTRSTEHASLNEYDGDPLVRVYLRDYGAQEGFGDFEKGHFKDEKKFQRVLEATTAKWIRNELQPQSEDTHFEYWADFQQRVHAVIDEIMQKHTGGARVLVSTSGGVIAMALQRVLQFPDEQVISTNWMVRNSSVTRVKYGQGKVSLTQFNSMAHLERADRQHMITYR</sequence>
<reference evidence="5" key="1">
    <citation type="submission" date="2017-08" db="EMBL/GenBank/DDBJ databases">
        <title>A dynamic microbial community with high functional redundancy inhabits the cold, oxic subseafloor aquifer.</title>
        <authorList>
            <person name="Tully B.J."/>
            <person name="Wheat C.G."/>
            <person name="Glazer B.T."/>
            <person name="Huber J.A."/>
        </authorList>
    </citation>
    <scope>NUCLEOTIDE SEQUENCE [LARGE SCALE GENOMIC DNA]</scope>
</reference>
<dbReference type="Pfam" id="PF00300">
    <property type="entry name" value="His_Phos_1"/>
    <property type="match status" value="1"/>
</dbReference>
<feature type="active site" description="Tele-phosphohistidine intermediate" evidence="2">
    <location>
        <position position="9"/>
    </location>
</feature>
<feature type="active site" description="Proton donor/acceptor" evidence="2">
    <location>
        <position position="81"/>
    </location>
</feature>
<evidence type="ECO:0000256" key="2">
    <source>
        <dbReference type="PIRSR" id="PIRSR613078-1"/>
    </source>
</evidence>
<evidence type="ECO:0008006" key="6">
    <source>
        <dbReference type="Google" id="ProtNLM"/>
    </source>
</evidence>